<dbReference type="CDD" id="cd07062">
    <property type="entry name" value="Peptidase_S66_mccF_like"/>
    <property type="match status" value="1"/>
</dbReference>
<name>U4KPL8_9MOLU</name>
<keyword evidence="2" id="KW-0378">Hydrolase</keyword>
<feature type="active site" description="Charge relay system" evidence="3">
    <location>
        <position position="309"/>
    </location>
</feature>
<evidence type="ECO:0000256" key="1">
    <source>
        <dbReference type="ARBA" id="ARBA00010233"/>
    </source>
</evidence>
<sequence>MKYPSFIKKGGTIGIFAPSFGANIDPYQTRLNEALTRFKSLGYQIVIEGSIFGYQNGASDSKEKRAEAFMNLYQNDQVDFIWSVGGGEVMMEILDFIDFDVIKSLKPKFFMGYSDNTNLTFLLTTLSDVASIYGQNVTEFGMRVLDPSLVNALTFIEGKKTTQTSFLFHEPKNVETTDPLASYQLTEPTKWKNLRNEDSIHLEGRFIGGCLDVLLLYPGTKYDRVSSFLDTYKDDGIVWYLEACDLNIFAYKRALWQLKNAGWFKHVKGFIFGRPLMLEPFVDMDQYTVTSDILGDLNVPIIMDSDIGHVQPTLTLLNGAYAKIHSSQGKGEITFEQK</sequence>
<dbReference type="GO" id="GO:0016787">
    <property type="term" value="F:hydrolase activity"/>
    <property type="evidence" value="ECO:0007669"/>
    <property type="project" value="UniProtKB-KW"/>
</dbReference>
<reference evidence="6 7" key="1">
    <citation type="journal article" date="2013" name="J. Mol. Microbiol. Biotechnol.">
        <title>Analysis of the Complete Genomes of Acholeplasma brassicae , A. palmae and A. laidlawii and Their Comparison to the Obligate Parasites from ' Candidatus Phytoplasma'.</title>
        <authorList>
            <person name="Kube M."/>
            <person name="Siewert C."/>
            <person name="Migdoll A.M."/>
            <person name="Duduk B."/>
            <person name="Holz S."/>
            <person name="Rabus R."/>
            <person name="Seemuller E."/>
            <person name="Mitrovic J."/>
            <person name="Muller I."/>
            <person name="Buttner C."/>
            <person name="Reinhardt R."/>
        </authorList>
    </citation>
    <scope>NUCLEOTIDE SEQUENCE [LARGE SCALE GENOMIC DNA]</scope>
    <source>
        <strain evidence="7">0502</strain>
    </source>
</reference>
<dbReference type="RefSeq" id="WP_030005267.1">
    <property type="nucleotide sequence ID" value="NC_022549.1"/>
</dbReference>
<dbReference type="PIRSF" id="PIRSF028757">
    <property type="entry name" value="LD-carboxypeptidase"/>
    <property type="match status" value="1"/>
</dbReference>
<evidence type="ECO:0000259" key="4">
    <source>
        <dbReference type="Pfam" id="PF02016"/>
    </source>
</evidence>
<dbReference type="EMBL" id="FO681348">
    <property type="protein sequence ID" value="CCV66407.1"/>
    <property type="molecule type" value="Genomic_DNA"/>
</dbReference>
<dbReference type="InterPro" id="IPR003507">
    <property type="entry name" value="S66_fam"/>
</dbReference>
<proteinExistence type="inferred from homology"/>
<dbReference type="KEGG" id="abra:BN85313860"/>
<feature type="domain" description="LD-carboxypeptidase N-terminal" evidence="4">
    <location>
        <begin position="13"/>
        <end position="134"/>
    </location>
</feature>
<evidence type="ECO:0008006" key="8">
    <source>
        <dbReference type="Google" id="ProtNLM"/>
    </source>
</evidence>
<dbReference type="PANTHER" id="PTHR30237">
    <property type="entry name" value="MURAMOYLTETRAPEPTIDE CARBOXYPEPTIDASE"/>
    <property type="match status" value="1"/>
</dbReference>
<dbReference type="AlphaFoldDB" id="U4KPL8"/>
<dbReference type="InterPro" id="IPR029062">
    <property type="entry name" value="Class_I_gatase-like"/>
</dbReference>
<accession>U4KPL8</accession>
<dbReference type="InterPro" id="IPR027461">
    <property type="entry name" value="Carboxypeptidase_A_C_sf"/>
</dbReference>
<dbReference type="Proteomes" id="UP000032737">
    <property type="component" value="Chromosome"/>
</dbReference>
<dbReference type="PANTHER" id="PTHR30237:SF5">
    <property type="entry name" value="CARBOXYPEPTIDASE VC_A0337-RELATED"/>
    <property type="match status" value="1"/>
</dbReference>
<keyword evidence="7" id="KW-1185">Reference proteome</keyword>
<dbReference type="Gene3D" id="3.40.50.10740">
    <property type="entry name" value="Class I glutamine amidotransferase-like"/>
    <property type="match status" value="1"/>
</dbReference>
<evidence type="ECO:0000313" key="7">
    <source>
        <dbReference type="Proteomes" id="UP000032737"/>
    </source>
</evidence>
<evidence type="ECO:0000259" key="5">
    <source>
        <dbReference type="Pfam" id="PF17676"/>
    </source>
</evidence>
<dbReference type="OrthoDB" id="9807329at2"/>
<dbReference type="Gene3D" id="3.50.30.60">
    <property type="entry name" value="LD-carboxypeptidase A C-terminal domain-like"/>
    <property type="match status" value="1"/>
</dbReference>
<comment type="similarity">
    <text evidence="1">Belongs to the peptidase S66 family.</text>
</comment>
<feature type="active site" description="Nucleophile" evidence="3">
    <location>
        <position position="114"/>
    </location>
</feature>
<organism evidence="6 7">
    <name type="scientific">Acholeplasma brassicae</name>
    <dbReference type="NCBI Taxonomy" id="61635"/>
    <lineage>
        <taxon>Bacteria</taxon>
        <taxon>Bacillati</taxon>
        <taxon>Mycoplasmatota</taxon>
        <taxon>Mollicutes</taxon>
        <taxon>Acholeplasmatales</taxon>
        <taxon>Acholeplasmataceae</taxon>
        <taxon>Acholeplasma</taxon>
    </lineage>
</organism>
<dbReference type="InterPro" id="IPR040921">
    <property type="entry name" value="Peptidase_S66C"/>
</dbReference>
<dbReference type="Pfam" id="PF02016">
    <property type="entry name" value="Peptidase_S66"/>
    <property type="match status" value="1"/>
</dbReference>
<dbReference type="InterPro" id="IPR040449">
    <property type="entry name" value="Peptidase_S66_N"/>
</dbReference>
<dbReference type="Pfam" id="PF17676">
    <property type="entry name" value="Peptidase_S66C"/>
    <property type="match status" value="1"/>
</dbReference>
<dbReference type="InterPro" id="IPR027478">
    <property type="entry name" value="LdcA_N"/>
</dbReference>
<feature type="active site" description="Charge relay system" evidence="3">
    <location>
        <position position="242"/>
    </location>
</feature>
<dbReference type="SUPFAM" id="SSF52317">
    <property type="entry name" value="Class I glutamine amidotransferase-like"/>
    <property type="match status" value="1"/>
</dbReference>
<gene>
    <name evidence="6" type="ORF">BN85313860</name>
</gene>
<protein>
    <recommendedName>
        <fullName evidence="8">LD-carboxypeptidase</fullName>
    </recommendedName>
</protein>
<evidence type="ECO:0000256" key="3">
    <source>
        <dbReference type="PIRSR" id="PIRSR028757-1"/>
    </source>
</evidence>
<dbReference type="SUPFAM" id="SSF141986">
    <property type="entry name" value="LD-carboxypeptidase A C-terminal domain-like"/>
    <property type="match status" value="1"/>
</dbReference>
<evidence type="ECO:0000256" key="2">
    <source>
        <dbReference type="ARBA" id="ARBA00022801"/>
    </source>
</evidence>
<evidence type="ECO:0000313" key="6">
    <source>
        <dbReference type="EMBL" id="CCV66407.1"/>
    </source>
</evidence>
<dbReference type="HOGENOM" id="CLU_034346_1_1_14"/>
<feature type="domain" description="LD-carboxypeptidase C-terminal" evidence="5">
    <location>
        <begin position="203"/>
        <end position="324"/>
    </location>
</feature>